<dbReference type="Proteomes" id="UP000190776">
    <property type="component" value="Unassembled WGS sequence"/>
</dbReference>
<comment type="subcellular location">
    <subcellularLocation>
        <location evidence="1">Membrane</location>
        <topology evidence="1">Multi-pass membrane protein</topology>
    </subcellularLocation>
</comment>
<evidence type="ECO:0000256" key="6">
    <source>
        <dbReference type="SAM" id="Phobius"/>
    </source>
</evidence>
<feature type="region of interest" description="Disordered" evidence="5">
    <location>
        <begin position="259"/>
        <end position="304"/>
    </location>
</feature>
<feature type="transmembrane region" description="Helical" evidence="6">
    <location>
        <begin position="458"/>
        <end position="479"/>
    </location>
</feature>
<feature type="transmembrane region" description="Helical" evidence="6">
    <location>
        <begin position="16"/>
        <end position="35"/>
    </location>
</feature>
<feature type="transmembrane region" description="Helical" evidence="6">
    <location>
        <begin position="150"/>
        <end position="171"/>
    </location>
</feature>
<feature type="transmembrane region" description="Helical" evidence="6">
    <location>
        <begin position="318"/>
        <end position="337"/>
    </location>
</feature>
<dbReference type="Gene3D" id="1.20.1250.20">
    <property type="entry name" value="MFS general substrate transporter like domains"/>
    <property type="match status" value="2"/>
</dbReference>
<keyword evidence="2 6" id="KW-0812">Transmembrane</keyword>
<dbReference type="PANTHER" id="PTHR21576:SF158">
    <property type="entry name" value="RIBOSOMAL RNA-PROCESSING PROTEIN 12-LIKE CONSERVED DOMAIN-CONTAINING PROTEIN"/>
    <property type="match status" value="1"/>
</dbReference>
<name>A0A1S8B4X4_9PEZI</name>
<dbReference type="OrthoDB" id="410267at2759"/>
<dbReference type="AlphaFoldDB" id="A0A1S8B4X4"/>
<feature type="compositionally biased region" description="Basic and acidic residues" evidence="5">
    <location>
        <begin position="294"/>
        <end position="304"/>
    </location>
</feature>
<keyword evidence="4 6" id="KW-0472">Membrane</keyword>
<keyword evidence="3 6" id="KW-1133">Transmembrane helix</keyword>
<evidence type="ECO:0000256" key="2">
    <source>
        <dbReference type="ARBA" id="ARBA00022692"/>
    </source>
</evidence>
<dbReference type="GO" id="GO:0022857">
    <property type="term" value="F:transmembrane transporter activity"/>
    <property type="evidence" value="ECO:0007669"/>
    <property type="project" value="InterPro"/>
</dbReference>
<feature type="transmembrane region" description="Helical" evidence="6">
    <location>
        <begin position="177"/>
        <end position="200"/>
    </location>
</feature>
<protein>
    <submittedName>
        <fullName evidence="7">Putative membrane protein</fullName>
    </submittedName>
</protein>
<feature type="transmembrane region" description="Helical" evidence="6">
    <location>
        <begin position="423"/>
        <end position="446"/>
    </location>
</feature>
<sequence length="542" mass="58081">MIHDPTDERLHRKTRILSTVAAVVVALAAGTNYAYSAWAPQFADRLRLTTTQSNLIGAAGNIGMYATGIPVGMLVDSKGPRPAAFLGAALLVLGYFPLQKAAYDNGPGYMSVTTMSFLSFLTGVGSSSASGAGLKTAALSWPHHRGTATAFPLSAFGLSAFFFTGISRLAFPGDTSSFLLLLSFATFGMVFVGSFFLHIVSGTTSYSALPVSEARPEQHHLHRSKSRSSVSSDKSYYSDAGKQNHSFISPRDLLEGSCRPDRWTENEVPAAPNNEASESSSLISEPGDIPPKPTSHDHGHDSHRPDISGVRLIRTLECWQLFTVLGLLTGIGLMTINNIGHDAQALWSHYDDSVSKGFIGAQQLAQVSIISIGSFLGRLASGIGSDALVKQLNMSRFWCLVASALIFTAAQFAAMKVENPTHLWMVSGLTGLGYGALFGVFPSIVADAFGVHVMTQNWGFMTLSPVISGNVFNLCYGNIFDAHSTPTDGGDRDCTEGLSCYRSAYGITFVSSIIGVCLILWTMSHERAVKRKELAERNSHNA</sequence>
<dbReference type="InterPro" id="IPR011701">
    <property type="entry name" value="MFS"/>
</dbReference>
<dbReference type="GO" id="GO:0000329">
    <property type="term" value="C:fungal-type vacuole membrane"/>
    <property type="evidence" value="ECO:0007669"/>
    <property type="project" value="TreeGrafter"/>
</dbReference>
<evidence type="ECO:0000256" key="3">
    <source>
        <dbReference type="ARBA" id="ARBA00022989"/>
    </source>
</evidence>
<organism evidence="7 8">
    <name type="scientific">Diplodia seriata</name>
    <dbReference type="NCBI Taxonomy" id="420778"/>
    <lineage>
        <taxon>Eukaryota</taxon>
        <taxon>Fungi</taxon>
        <taxon>Dikarya</taxon>
        <taxon>Ascomycota</taxon>
        <taxon>Pezizomycotina</taxon>
        <taxon>Dothideomycetes</taxon>
        <taxon>Dothideomycetes incertae sedis</taxon>
        <taxon>Botryosphaeriales</taxon>
        <taxon>Botryosphaeriaceae</taxon>
        <taxon>Diplodia</taxon>
    </lineage>
</organism>
<dbReference type="PANTHER" id="PTHR21576">
    <property type="entry name" value="UNCHARACTERIZED NODULIN-LIKE PROTEIN"/>
    <property type="match status" value="1"/>
</dbReference>
<proteinExistence type="predicted"/>
<comment type="caution">
    <text evidence="7">The sequence shown here is derived from an EMBL/GenBank/DDBJ whole genome shotgun (WGS) entry which is preliminary data.</text>
</comment>
<feature type="transmembrane region" description="Helical" evidence="6">
    <location>
        <begin position="82"/>
        <end position="98"/>
    </location>
</feature>
<feature type="compositionally biased region" description="Low complexity" evidence="5">
    <location>
        <begin position="227"/>
        <end position="239"/>
    </location>
</feature>
<feature type="transmembrane region" description="Helical" evidence="6">
    <location>
        <begin position="118"/>
        <end position="138"/>
    </location>
</feature>
<evidence type="ECO:0000256" key="5">
    <source>
        <dbReference type="SAM" id="MobiDB-lite"/>
    </source>
</evidence>
<dbReference type="STRING" id="420778.A0A1S8B4X4"/>
<gene>
    <name evidence="7" type="ORF">BK809_0006521</name>
</gene>
<feature type="transmembrane region" description="Helical" evidence="6">
    <location>
        <begin position="504"/>
        <end position="523"/>
    </location>
</feature>
<evidence type="ECO:0000256" key="4">
    <source>
        <dbReference type="ARBA" id="ARBA00023136"/>
    </source>
</evidence>
<feature type="transmembrane region" description="Helical" evidence="6">
    <location>
        <begin position="55"/>
        <end position="75"/>
    </location>
</feature>
<feature type="region of interest" description="Disordered" evidence="5">
    <location>
        <begin position="215"/>
        <end position="244"/>
    </location>
</feature>
<feature type="transmembrane region" description="Helical" evidence="6">
    <location>
        <begin position="357"/>
        <end position="376"/>
    </location>
</feature>
<reference evidence="7 8" key="1">
    <citation type="submission" date="2017-01" db="EMBL/GenBank/DDBJ databases">
        <title>Draft genome sequence of Diplodia seriata F98.1, a fungal species involved in grapevine trunk diseases.</title>
        <authorList>
            <person name="Robert-Siegwald G."/>
            <person name="Vallet J."/>
            <person name="Abou-Mansour E."/>
            <person name="Xu J."/>
            <person name="Rey P."/>
            <person name="Bertsch C."/>
            <person name="Rego C."/>
            <person name="Larignon P."/>
            <person name="Fontaine F."/>
            <person name="Lebrun M.-H."/>
        </authorList>
    </citation>
    <scope>NUCLEOTIDE SEQUENCE [LARGE SCALE GENOMIC DNA]</scope>
    <source>
        <strain evidence="7 8">F98.1</strain>
    </source>
</reference>
<dbReference type="SUPFAM" id="SSF103473">
    <property type="entry name" value="MFS general substrate transporter"/>
    <property type="match status" value="1"/>
</dbReference>
<dbReference type="Pfam" id="PF07690">
    <property type="entry name" value="MFS_1"/>
    <property type="match status" value="1"/>
</dbReference>
<feature type="compositionally biased region" description="Low complexity" evidence="5">
    <location>
        <begin position="269"/>
        <end position="281"/>
    </location>
</feature>
<feature type="transmembrane region" description="Helical" evidence="6">
    <location>
        <begin position="397"/>
        <end position="417"/>
    </location>
</feature>
<evidence type="ECO:0000313" key="8">
    <source>
        <dbReference type="Proteomes" id="UP000190776"/>
    </source>
</evidence>
<evidence type="ECO:0000313" key="7">
    <source>
        <dbReference type="EMBL" id="OMP82211.1"/>
    </source>
</evidence>
<dbReference type="InterPro" id="IPR036259">
    <property type="entry name" value="MFS_trans_sf"/>
</dbReference>
<dbReference type="EMBL" id="MSZU01000114">
    <property type="protein sequence ID" value="OMP82211.1"/>
    <property type="molecule type" value="Genomic_DNA"/>
</dbReference>
<accession>A0A1S8B4X4</accession>
<evidence type="ECO:0000256" key="1">
    <source>
        <dbReference type="ARBA" id="ARBA00004141"/>
    </source>
</evidence>